<proteinExistence type="predicted"/>
<dbReference type="Proteomes" id="UP000664369">
    <property type="component" value="Unassembled WGS sequence"/>
</dbReference>
<sequence>MDTTAEQQGKITRSLGEKLHSAYRFIRLLSRFNTLDSFRLQLPRCHHKDKLEMMPDFQGGYQALDEQIRVLKQPAALRPPVNTYVQVECIVEPTGQLTFPHILEGLGPSYDEEALRIVRLLPPFEPAIGCPTETRALQPLALRKGAIDFLLLLAPSLTWFNCPWNRRNNRFCFLYANRSTY</sequence>
<accession>A0ABS3QLT9</accession>
<keyword evidence="2" id="KW-1185">Reference proteome</keyword>
<evidence type="ECO:0000313" key="2">
    <source>
        <dbReference type="Proteomes" id="UP000664369"/>
    </source>
</evidence>
<evidence type="ECO:0000313" key="1">
    <source>
        <dbReference type="EMBL" id="MBO2012226.1"/>
    </source>
</evidence>
<organism evidence="1 2">
    <name type="scientific">Hymenobacter negativus</name>
    <dbReference type="NCBI Taxonomy" id="2795026"/>
    <lineage>
        <taxon>Bacteria</taxon>
        <taxon>Pseudomonadati</taxon>
        <taxon>Bacteroidota</taxon>
        <taxon>Cytophagia</taxon>
        <taxon>Cytophagales</taxon>
        <taxon>Hymenobacteraceae</taxon>
        <taxon>Hymenobacter</taxon>
    </lineage>
</organism>
<reference evidence="1 2" key="1">
    <citation type="submission" date="2021-03" db="EMBL/GenBank/DDBJ databases">
        <authorList>
            <person name="Kim M.K."/>
        </authorList>
    </citation>
    <scope>NUCLEOTIDE SEQUENCE [LARGE SCALE GENOMIC DNA]</scope>
    <source>
        <strain evidence="1 2">BT442</strain>
    </source>
</reference>
<dbReference type="EMBL" id="JAGETZ010000015">
    <property type="protein sequence ID" value="MBO2012226.1"/>
    <property type="molecule type" value="Genomic_DNA"/>
</dbReference>
<name>A0ABS3QLT9_9BACT</name>
<protein>
    <submittedName>
        <fullName evidence="1">Uncharacterized protein</fullName>
    </submittedName>
</protein>
<gene>
    <name evidence="1" type="ORF">J4E00_24380</name>
</gene>
<comment type="caution">
    <text evidence="1">The sequence shown here is derived from an EMBL/GenBank/DDBJ whole genome shotgun (WGS) entry which is preliminary data.</text>
</comment>